<dbReference type="CDD" id="cd03129">
    <property type="entry name" value="GAT1_Peptidase_E_like"/>
    <property type="match status" value="1"/>
</dbReference>
<comment type="similarity">
    <text evidence="1">Belongs to the peptidase S51 family.</text>
</comment>
<dbReference type="OrthoDB" id="65372at2"/>
<evidence type="ECO:0000256" key="2">
    <source>
        <dbReference type="ARBA" id="ARBA00022670"/>
    </source>
</evidence>
<dbReference type="SUPFAM" id="SSF52317">
    <property type="entry name" value="Class I glutamine amidotransferase-like"/>
    <property type="match status" value="1"/>
</dbReference>
<evidence type="ECO:0000256" key="4">
    <source>
        <dbReference type="ARBA" id="ARBA00022825"/>
    </source>
</evidence>
<dbReference type="PANTHER" id="PTHR36175:SF1">
    <property type="entry name" value="CYANOPHYCINASE"/>
    <property type="match status" value="1"/>
</dbReference>
<reference evidence="5 6" key="1">
    <citation type="submission" date="2018-05" db="EMBL/GenBank/DDBJ databases">
        <title>Freshwater and sediment microbial communities from various areas in North America, analyzing microbe dynamics in response to fracking.</title>
        <authorList>
            <person name="Lamendella R."/>
        </authorList>
    </citation>
    <scope>NUCLEOTIDE SEQUENCE [LARGE SCALE GENOMIC DNA]</scope>
    <source>
        <strain evidence="5 6">15_TX</strain>
    </source>
</reference>
<name>A0A2V2ZTN2_9BACI</name>
<evidence type="ECO:0000256" key="1">
    <source>
        <dbReference type="ARBA" id="ARBA00006534"/>
    </source>
</evidence>
<evidence type="ECO:0000313" key="5">
    <source>
        <dbReference type="EMBL" id="PWW27768.1"/>
    </source>
</evidence>
<keyword evidence="2" id="KW-0645">Protease</keyword>
<dbReference type="AlphaFoldDB" id="A0A2V2ZTN2"/>
<dbReference type="RefSeq" id="WP_110065405.1">
    <property type="nucleotide sequence ID" value="NZ_QGTW01000007.1"/>
</dbReference>
<dbReference type="Gene3D" id="3.40.50.880">
    <property type="match status" value="1"/>
</dbReference>
<dbReference type="PANTHER" id="PTHR36175">
    <property type="entry name" value="CYANOPHYCINASE"/>
    <property type="match status" value="1"/>
</dbReference>
<sequence>MSNRHLFLMGGSPPFGEILGKKFAGLSTLSTSKVAVLFLEREGWINYMDKYTGPLRQYGVKDFTYLPLSFSPPASLFEELLSCSGIIIGGGETEKYRSYIVETALGESIRKMYWEGIPVAGFSAGALICPEHCIIPPVDTPKKQHLFLNGLGLISDHAICVHFTKWNEKENLIAAMKKTGSLIGYGIDDHAGIYFKNERPAFTEGSIYKKE</sequence>
<protein>
    <submittedName>
        <fullName evidence="5">Cyanophycinase</fullName>
    </submittedName>
</protein>
<dbReference type="Proteomes" id="UP000247150">
    <property type="component" value="Unassembled WGS sequence"/>
</dbReference>
<evidence type="ECO:0000313" key="6">
    <source>
        <dbReference type="Proteomes" id="UP000247150"/>
    </source>
</evidence>
<dbReference type="InterPro" id="IPR005320">
    <property type="entry name" value="Peptidase_S51"/>
</dbReference>
<accession>A0A2V2ZTN2</accession>
<gene>
    <name evidence="5" type="ORF">DFO73_10778</name>
</gene>
<dbReference type="GO" id="GO:0006508">
    <property type="term" value="P:proteolysis"/>
    <property type="evidence" value="ECO:0007669"/>
    <property type="project" value="UniProtKB-KW"/>
</dbReference>
<keyword evidence="3" id="KW-0378">Hydrolase</keyword>
<keyword evidence="4" id="KW-0720">Serine protease</keyword>
<evidence type="ECO:0000256" key="3">
    <source>
        <dbReference type="ARBA" id="ARBA00022801"/>
    </source>
</evidence>
<dbReference type="GO" id="GO:0008236">
    <property type="term" value="F:serine-type peptidase activity"/>
    <property type="evidence" value="ECO:0007669"/>
    <property type="project" value="UniProtKB-KW"/>
</dbReference>
<proteinExistence type="inferred from homology"/>
<comment type="caution">
    <text evidence="5">The sequence shown here is derived from an EMBL/GenBank/DDBJ whole genome shotgun (WGS) entry which is preliminary data.</text>
</comment>
<dbReference type="InterPro" id="IPR029062">
    <property type="entry name" value="Class_I_gatase-like"/>
</dbReference>
<organism evidence="5 6">
    <name type="scientific">Cytobacillus oceanisediminis</name>
    <dbReference type="NCBI Taxonomy" id="665099"/>
    <lineage>
        <taxon>Bacteria</taxon>
        <taxon>Bacillati</taxon>
        <taxon>Bacillota</taxon>
        <taxon>Bacilli</taxon>
        <taxon>Bacillales</taxon>
        <taxon>Bacillaceae</taxon>
        <taxon>Cytobacillus</taxon>
    </lineage>
</organism>
<dbReference type="Pfam" id="PF03575">
    <property type="entry name" value="Peptidase_S51"/>
    <property type="match status" value="1"/>
</dbReference>
<dbReference type="EMBL" id="QGTW01000007">
    <property type="protein sequence ID" value="PWW27768.1"/>
    <property type="molecule type" value="Genomic_DNA"/>
</dbReference>